<dbReference type="AlphaFoldDB" id="A0A3B5LE52"/>
<dbReference type="PROSITE" id="PS50157">
    <property type="entry name" value="ZINC_FINGER_C2H2_2"/>
    <property type="match status" value="1"/>
</dbReference>
<feature type="region of interest" description="Disordered" evidence="2">
    <location>
        <begin position="613"/>
        <end position="658"/>
    </location>
</feature>
<keyword evidence="5" id="KW-1185">Reference proteome</keyword>
<keyword evidence="1" id="KW-0863">Zinc-finger</keyword>
<evidence type="ECO:0000259" key="3">
    <source>
        <dbReference type="PROSITE" id="PS50157"/>
    </source>
</evidence>
<dbReference type="InterPro" id="IPR013087">
    <property type="entry name" value="Znf_C2H2_type"/>
</dbReference>
<reference evidence="4" key="2">
    <citation type="submission" date="2025-09" db="UniProtKB">
        <authorList>
            <consortium name="Ensembl"/>
        </authorList>
    </citation>
    <scope>IDENTIFICATION</scope>
</reference>
<feature type="compositionally biased region" description="Pro residues" evidence="2">
    <location>
        <begin position="628"/>
        <end position="638"/>
    </location>
</feature>
<dbReference type="GeneTree" id="ENSGT00390000002751"/>
<evidence type="ECO:0000313" key="5">
    <source>
        <dbReference type="Proteomes" id="UP000261380"/>
    </source>
</evidence>
<feature type="compositionally biased region" description="Basic and acidic residues" evidence="2">
    <location>
        <begin position="424"/>
        <end position="443"/>
    </location>
</feature>
<feature type="domain" description="C2H2-type" evidence="3">
    <location>
        <begin position="480"/>
        <end position="505"/>
    </location>
</feature>
<feature type="compositionally biased region" description="Basic residues" evidence="2">
    <location>
        <begin position="398"/>
        <end position="408"/>
    </location>
</feature>
<feature type="compositionally biased region" description="Low complexity" evidence="2">
    <location>
        <begin position="639"/>
        <end position="648"/>
    </location>
</feature>
<feature type="region of interest" description="Disordered" evidence="2">
    <location>
        <begin position="381"/>
        <end position="473"/>
    </location>
</feature>
<keyword evidence="1" id="KW-0862">Zinc</keyword>
<name>A0A3B5LE52_9TELE</name>
<proteinExistence type="predicted"/>
<dbReference type="InterPro" id="IPR039946">
    <property type="entry name" value="ZN839"/>
</dbReference>
<dbReference type="Proteomes" id="UP000261380">
    <property type="component" value="Unplaced"/>
</dbReference>
<dbReference type="PANTHER" id="PTHR16116:SF5">
    <property type="entry name" value="ZINC FINGER PROTEIN 839"/>
    <property type="match status" value="1"/>
</dbReference>
<accession>A0A3B5LE52</accession>
<feature type="compositionally biased region" description="Acidic residues" evidence="2">
    <location>
        <begin position="444"/>
        <end position="456"/>
    </location>
</feature>
<keyword evidence="1" id="KW-0479">Metal-binding</keyword>
<dbReference type="Ensembl" id="ENSXCOT00000006220.1">
    <property type="protein sequence ID" value="ENSXCOP00000006149.1"/>
    <property type="gene ID" value="ENSXCOG00000004749.1"/>
</dbReference>
<dbReference type="InterPro" id="IPR031885">
    <property type="entry name" value="DUF4764"/>
</dbReference>
<evidence type="ECO:0000313" key="4">
    <source>
        <dbReference type="Ensembl" id="ENSXCOP00000006149.1"/>
    </source>
</evidence>
<dbReference type="PANTHER" id="PTHR16116">
    <property type="entry name" value="ZINC FINGER PROTEIN 839"/>
    <property type="match status" value="1"/>
</dbReference>
<sequence length="720" mass="76979">MADNEGDSGAIGTITVAEPPGTESEPAVQPDPQPVEPLSVPPAVQIFQPEEKGSTFLVAQCDQPAEGAEHGSCADGGQPPSGVETCQVEQRMVVGAEFTDLANTTIIYVQPDGSLVEGSGLTVEEQQAVLQQLTKQQIVQVSDTEAIQLLQHSQLVKPAPVQKTALDPSQLQQVINQVTKSQNQVQVPQENLQHVKGQQKQLQLSPQNLKISPQNNASTQLKSVAQQVALQSNTLIQAEPTRIQIQVPPKQDLNSCVSLQQKTVAISHPQVKLSASAGLGNAQIIHLQPVVGQQGQQILLQQNPGEPQIQLVLQNATPVVGSLLPLVHKVTGPATIATASSSLGQKAALPTIRVAAATPVKDHPPPSSKPPAVPVTKTISIPLIKTQHNGTEPTAEKKKAKKRERKALKVQTRSGRVSRPPKYKAKDYKFIKTEDLAESHQSDSDDYSDMSVEEEENAKRDRPGSSSPSSLSYSLKSRCHRCQTCDKAYIGPGGLNRHYKLNPTHGEPDLTGVTASSAPEPGQSRADQKVEELTALIFEDSRGFAGQVTSKLDSKGSACSCFPDIYHEFESLHAQVRQTAQDYIVSPQGGAMPVEVRNIEVRPYVASLYSALSPSATTTTDRKRAEPSPNPGPAPSPAHPEASAQPQPCDSSSQPKELQAGQEIYIQTEGLTVQLAEPGSDGIVIVNGPDGTTMHIQTPEGVPLEAVQALLGIEERKKID</sequence>
<dbReference type="GO" id="GO:0008270">
    <property type="term" value="F:zinc ion binding"/>
    <property type="evidence" value="ECO:0007669"/>
    <property type="project" value="UniProtKB-KW"/>
</dbReference>
<reference evidence="4" key="1">
    <citation type="submission" date="2025-08" db="UniProtKB">
        <authorList>
            <consortium name="Ensembl"/>
        </authorList>
    </citation>
    <scope>IDENTIFICATION</scope>
</reference>
<feature type="region of interest" description="Disordered" evidence="2">
    <location>
        <begin position="1"/>
        <end position="41"/>
    </location>
</feature>
<evidence type="ECO:0000256" key="2">
    <source>
        <dbReference type="SAM" id="MobiDB-lite"/>
    </source>
</evidence>
<evidence type="ECO:0000256" key="1">
    <source>
        <dbReference type="PROSITE-ProRule" id="PRU00042"/>
    </source>
</evidence>
<protein>
    <recommendedName>
        <fullName evidence="3">C2H2-type domain-containing protein</fullName>
    </recommendedName>
</protein>
<dbReference type="Pfam" id="PF15961">
    <property type="entry name" value="DUF4764"/>
    <property type="match status" value="1"/>
</dbReference>
<organism evidence="4 5">
    <name type="scientific">Xiphophorus couchianus</name>
    <name type="common">Monterrey platyfish</name>
    <dbReference type="NCBI Taxonomy" id="32473"/>
    <lineage>
        <taxon>Eukaryota</taxon>
        <taxon>Metazoa</taxon>
        <taxon>Chordata</taxon>
        <taxon>Craniata</taxon>
        <taxon>Vertebrata</taxon>
        <taxon>Euteleostomi</taxon>
        <taxon>Actinopterygii</taxon>
        <taxon>Neopterygii</taxon>
        <taxon>Teleostei</taxon>
        <taxon>Neoteleostei</taxon>
        <taxon>Acanthomorphata</taxon>
        <taxon>Ovalentaria</taxon>
        <taxon>Atherinomorphae</taxon>
        <taxon>Cyprinodontiformes</taxon>
        <taxon>Poeciliidae</taxon>
        <taxon>Poeciliinae</taxon>
        <taxon>Xiphophorus</taxon>
    </lineage>
</organism>